<comment type="caution">
    <text evidence="1">The sequence shown here is derived from an EMBL/GenBank/DDBJ whole genome shotgun (WGS) entry which is preliminary data.</text>
</comment>
<dbReference type="AlphaFoldDB" id="A0A0A8LA71"/>
<dbReference type="Proteomes" id="UP000031516">
    <property type="component" value="Unassembled WGS sequence"/>
</dbReference>
<organism evidence="1 2">
    <name type="scientific">Kluyveromyces dobzhanskii CBS 2104</name>
    <dbReference type="NCBI Taxonomy" id="1427455"/>
    <lineage>
        <taxon>Eukaryota</taxon>
        <taxon>Fungi</taxon>
        <taxon>Dikarya</taxon>
        <taxon>Ascomycota</taxon>
        <taxon>Saccharomycotina</taxon>
        <taxon>Saccharomycetes</taxon>
        <taxon>Saccharomycetales</taxon>
        <taxon>Saccharomycetaceae</taxon>
        <taxon>Kluyveromyces</taxon>
    </lineage>
</organism>
<gene>
    <name evidence="1" type="ORF">KLDO_g3333</name>
</gene>
<keyword evidence="2" id="KW-1185">Reference proteome</keyword>
<evidence type="ECO:0000313" key="2">
    <source>
        <dbReference type="Proteomes" id="UP000031516"/>
    </source>
</evidence>
<reference evidence="1 2" key="1">
    <citation type="submission" date="2014-03" db="EMBL/GenBank/DDBJ databases">
        <title>The genome of Kluyveromyces dobzhanskii.</title>
        <authorList>
            <person name="Nystedt B."/>
            <person name="Astrom S."/>
        </authorList>
    </citation>
    <scope>NUCLEOTIDE SEQUENCE [LARGE SCALE GENOMIC DNA]</scope>
    <source>
        <strain evidence="1 2">CBS 2104</strain>
    </source>
</reference>
<protein>
    <submittedName>
        <fullName evidence="1">WGS project CCBQ000000000 data, contig 00011</fullName>
    </submittedName>
</protein>
<dbReference type="OrthoDB" id="4207519at2759"/>
<dbReference type="EMBL" id="CCBQ010000042">
    <property type="protein sequence ID" value="CDO95085.1"/>
    <property type="molecule type" value="Genomic_DNA"/>
</dbReference>
<accession>A0A0A8LA71</accession>
<sequence>METFSEKELPIGKEERIKLALAFIREQYGNKEHTASFDKDNQPNPNELKLAKTEKKRKSTIRQIALYFQIPKSTLYDRMKADQGQKRQRTVVNRSRVIPPATESKQYTDVDDELQAIQLVERQDPAKVYAHTSQMKFSPEEESAIVHDIQRYMLAYGNLPLISNLKDCISNATSAVPLGNKWISSFIRRHAEESIYGNTDNRVANAKFKDFKQWKNRFGRLYDVFLLQFQLKMKKCSQFQYICRYTPNGPGTVSTKMMIIALDVKVRQSEVHSENEVQISWLCEPRIAELNLPATNETNELFLQHFTSILELVDVNTTDLVILEGFTPTEHWDWSQCLQIVEQHNLKGKLFTVPWGNRLLSESLKNNLKLNDALANNLQDIQTPTAGVGTPLIDLAVVSDVLKEIISTPSSLPLTHTNDSVAQKEAIRQLMQSISDNESRLYREIQDPASRVTLCNIFNQVRSIDKSMST</sequence>
<proteinExistence type="predicted"/>
<evidence type="ECO:0000313" key="1">
    <source>
        <dbReference type="EMBL" id="CDO95085.1"/>
    </source>
</evidence>
<name>A0A0A8LA71_9SACH</name>